<evidence type="ECO:0000313" key="1">
    <source>
        <dbReference type="EMBL" id="EFB91381.1"/>
    </source>
</evidence>
<dbReference type="EMBL" id="ADFP01000044">
    <property type="protein sequence ID" value="EFB91381.1"/>
    <property type="molecule type" value="Genomic_DNA"/>
</dbReference>
<name>A0ABP2HW06_9BACT</name>
<dbReference type="Proteomes" id="UP000006462">
    <property type="component" value="Unassembled WGS sequence"/>
</dbReference>
<keyword evidence="2" id="KW-1185">Reference proteome</keyword>
<reference evidence="1 2" key="1">
    <citation type="submission" date="2009-12" db="EMBL/GenBank/DDBJ databases">
        <authorList>
            <person name="Shrivastava S."/>
            <person name="Madupu R."/>
            <person name="Durkin A.S."/>
            <person name="Torralba M."/>
            <person name="Methe B."/>
            <person name="Sutton G.G."/>
            <person name="Strausberg R.L."/>
            <person name="Nelson K.E."/>
        </authorList>
    </citation>
    <scope>NUCLEOTIDE SEQUENCE [LARGE SCALE GENOMIC DNA]</scope>
    <source>
        <strain evidence="1 2">W5455</strain>
    </source>
</reference>
<sequence length="50" mass="5212">MVFFSFFAARAARSFSQVYHSRAPFGETALTRPAGTMIIKAGTGGVGVSG</sequence>
<evidence type="ECO:0000313" key="2">
    <source>
        <dbReference type="Proteomes" id="UP000006462"/>
    </source>
</evidence>
<proteinExistence type="predicted"/>
<protein>
    <submittedName>
        <fullName evidence="1">Uncharacterized protein</fullName>
    </submittedName>
</protein>
<gene>
    <name evidence="1" type="ORF">HMPREF7215_2195</name>
</gene>
<organism evidence="1 2">
    <name type="scientific">Pyramidobacter piscolens W5455</name>
    <dbReference type="NCBI Taxonomy" id="352165"/>
    <lineage>
        <taxon>Bacteria</taxon>
        <taxon>Thermotogati</taxon>
        <taxon>Synergistota</taxon>
        <taxon>Synergistia</taxon>
        <taxon>Synergistales</taxon>
        <taxon>Dethiosulfovibrionaceae</taxon>
        <taxon>Pyramidobacter</taxon>
    </lineage>
</organism>
<accession>A0ABP2HW06</accession>
<comment type="caution">
    <text evidence="1">The sequence shown here is derived from an EMBL/GenBank/DDBJ whole genome shotgun (WGS) entry which is preliminary data.</text>
</comment>